<evidence type="ECO:0000313" key="2">
    <source>
        <dbReference type="Proteomes" id="UP000255284"/>
    </source>
</evidence>
<evidence type="ECO:0000313" key="1">
    <source>
        <dbReference type="EMBL" id="STO17130.1"/>
    </source>
</evidence>
<accession>A0A8G2HVM8</accession>
<dbReference type="GeneID" id="61168234"/>
<dbReference type="RefSeq" id="WP_115325968.1">
    <property type="nucleotide sequence ID" value="NZ_JACHMA010000001.1"/>
</dbReference>
<dbReference type="Proteomes" id="UP000255284">
    <property type="component" value="Unassembled WGS sequence"/>
</dbReference>
<organism evidence="1 2">
    <name type="scientific">Mobiluncus mulieris</name>
    <dbReference type="NCBI Taxonomy" id="2052"/>
    <lineage>
        <taxon>Bacteria</taxon>
        <taxon>Bacillati</taxon>
        <taxon>Actinomycetota</taxon>
        <taxon>Actinomycetes</taxon>
        <taxon>Actinomycetales</taxon>
        <taxon>Actinomycetaceae</taxon>
        <taxon>Mobiluncus</taxon>
    </lineage>
</organism>
<dbReference type="InterPro" id="IPR010148">
    <property type="entry name" value="CRISPR-assoc_prot_CT1975"/>
</dbReference>
<sequence length="352" mass="38259">MSNLLTIHILNSIPWSNLNRDDTGTPKRLIQGGVLRGQLSSQSIKRAARSAYENVSQDISVRSGNLAEMVIERALELNPKGNKKDFLKSAKKAIGALTKNDDSSKKRDSARSTWLSGEELEACAKAIAQGKNPEFMEAGKTGSLAIAAFGRMFASAPGMNTESAIAVSPAVSTHQAIIETDYYNTTDDAPLQHQGAGATFLGMALYTSGCFYRTVTIDKAQLRKSWTGFDSESAHENLAAMVDALIYALPRGKKNSTAPYVMPALLLAEEQAHRIAYDFEKPIQASNEGGFIGATVDELLKQYQSARRFDPDNFAGVNAISGTCEEKDIAGFNLKYSNKSDFINKIVDWIQA</sequence>
<reference evidence="1 2" key="1">
    <citation type="submission" date="2018-06" db="EMBL/GenBank/DDBJ databases">
        <authorList>
            <consortium name="Pathogen Informatics"/>
            <person name="Doyle S."/>
        </authorList>
    </citation>
    <scope>NUCLEOTIDE SEQUENCE [LARGE SCALE GENOMIC DNA]</scope>
    <source>
        <strain evidence="1 2">NCTC11819</strain>
    </source>
</reference>
<dbReference type="AlphaFoldDB" id="A0A8G2HVM8"/>
<proteinExistence type="predicted"/>
<dbReference type="EMBL" id="UGGQ01000006">
    <property type="protein sequence ID" value="STO17130.1"/>
    <property type="molecule type" value="Genomic_DNA"/>
</dbReference>
<comment type="caution">
    <text evidence="1">The sequence shown here is derived from an EMBL/GenBank/DDBJ whole genome shotgun (WGS) entry which is preliminary data.</text>
</comment>
<dbReference type="NCBIfam" id="TIGR01869">
    <property type="entry name" value="casC_Cse4"/>
    <property type="match status" value="1"/>
</dbReference>
<protein>
    <submittedName>
        <fullName evidence="1">CRISPR-associated protein Cas7/Cse4/CasC, subtype I-E/ECOLI</fullName>
    </submittedName>
</protein>
<gene>
    <name evidence="1" type="ORF">NCTC11819_01715</name>
</gene>
<name>A0A8G2HVM8_9ACTO</name>
<dbReference type="Pfam" id="PF09344">
    <property type="entry name" value="Cas_CT1975"/>
    <property type="match status" value="1"/>
</dbReference>